<dbReference type="InterPro" id="IPR058792">
    <property type="entry name" value="Beta-barrel_RND_2"/>
</dbReference>
<feature type="region of interest" description="Disordered" evidence="3">
    <location>
        <begin position="21"/>
        <end position="79"/>
    </location>
</feature>
<accession>A0ABY9PE71</accession>
<feature type="signal peptide" evidence="4">
    <location>
        <begin position="1"/>
        <end position="20"/>
    </location>
</feature>
<protein>
    <submittedName>
        <fullName evidence="8">Efflux RND transporter periplasmic adaptor subunit</fullName>
    </submittedName>
</protein>
<dbReference type="PANTHER" id="PTHR30097">
    <property type="entry name" value="CATION EFFLUX SYSTEM PROTEIN CUSB"/>
    <property type="match status" value="1"/>
</dbReference>
<dbReference type="Pfam" id="PF25975">
    <property type="entry name" value="CzcB_C"/>
    <property type="match status" value="1"/>
</dbReference>
<dbReference type="InterPro" id="IPR011053">
    <property type="entry name" value="Single_hybrid_motif"/>
</dbReference>
<evidence type="ECO:0000259" key="6">
    <source>
        <dbReference type="Pfam" id="PF25973"/>
    </source>
</evidence>
<keyword evidence="4" id="KW-0732">Signal</keyword>
<dbReference type="Gene3D" id="2.40.420.20">
    <property type="match status" value="1"/>
</dbReference>
<keyword evidence="9" id="KW-1185">Reference proteome</keyword>
<evidence type="ECO:0000259" key="5">
    <source>
        <dbReference type="Pfam" id="PF25954"/>
    </source>
</evidence>
<dbReference type="Gene3D" id="2.40.50.100">
    <property type="match status" value="1"/>
</dbReference>
<comment type="similarity">
    <text evidence="1">Belongs to the membrane fusion protein (MFP) (TC 8.A.1) family.</text>
</comment>
<dbReference type="RefSeq" id="WP_309153357.1">
    <property type="nucleotide sequence ID" value="NZ_CP133568.1"/>
</dbReference>
<dbReference type="SUPFAM" id="SSF51230">
    <property type="entry name" value="Single hybrid motif"/>
    <property type="match status" value="1"/>
</dbReference>
<feature type="compositionally biased region" description="Low complexity" evidence="3">
    <location>
        <begin position="21"/>
        <end position="35"/>
    </location>
</feature>
<dbReference type="Proteomes" id="UP001229313">
    <property type="component" value="Chromosome"/>
</dbReference>
<dbReference type="NCBIfam" id="TIGR01730">
    <property type="entry name" value="RND_mfp"/>
    <property type="match status" value="1"/>
</dbReference>
<organism evidence="8 9">
    <name type="scientific">Lysobacter yananisis</name>
    <dbReference type="NCBI Taxonomy" id="1003114"/>
    <lineage>
        <taxon>Bacteria</taxon>
        <taxon>Pseudomonadati</taxon>
        <taxon>Pseudomonadota</taxon>
        <taxon>Gammaproteobacteria</taxon>
        <taxon>Lysobacterales</taxon>
        <taxon>Lysobacteraceae</taxon>
        <taxon>Lysobacter</taxon>
    </lineage>
</organism>
<evidence type="ECO:0000256" key="4">
    <source>
        <dbReference type="SAM" id="SignalP"/>
    </source>
</evidence>
<evidence type="ECO:0000256" key="3">
    <source>
        <dbReference type="SAM" id="MobiDB-lite"/>
    </source>
</evidence>
<dbReference type="PANTHER" id="PTHR30097:SF4">
    <property type="entry name" value="SLR6042 PROTEIN"/>
    <property type="match status" value="1"/>
</dbReference>
<dbReference type="InterPro" id="IPR058647">
    <property type="entry name" value="BSH_CzcB-like"/>
</dbReference>
<keyword evidence="2" id="KW-0813">Transport</keyword>
<dbReference type="InterPro" id="IPR051909">
    <property type="entry name" value="MFP_Cation_Efflux"/>
</dbReference>
<name>A0ABY9PE71_9GAMM</name>
<dbReference type="Pfam" id="PF25973">
    <property type="entry name" value="BSH_CzcB"/>
    <property type="match status" value="1"/>
</dbReference>
<feature type="chain" id="PRO_5046920425" evidence="4">
    <location>
        <begin position="21"/>
        <end position="349"/>
    </location>
</feature>
<dbReference type="PROSITE" id="PS51257">
    <property type="entry name" value="PROKAR_LIPOPROTEIN"/>
    <property type="match status" value="1"/>
</dbReference>
<feature type="domain" description="CzcB-like barrel-sandwich hybrid" evidence="6">
    <location>
        <begin position="119"/>
        <end position="192"/>
    </location>
</feature>
<sequence>MKPELLIAAGLLALSLSACGGASDQDKAAPAAAAQGKDDHADEGHADEGDSGHAHKEAEGEAGHGESVPGKGGGEETPEAATIPNEIARRSGIVAAAAGPGTVADEHDVQGLITPLEGRVARITARYPGPVRSLRANIGDAVKAGQTLATIDSNLSLTTYGISAPISGVVLARNASVGEVAVEGTPLFEIADLSTLWVDLHVFGADASHLRPGLPVTVMRMGEEQGVDTVIDRILPGTATASQSTVARASIKNPDGLWRPGSAVHARVTVEQQPVALAVPLTALQRMDDGDVVFVRDGERYSARPVKLGRRDARRAEVLSGLKAGEQVVVEQSFLIKADIEKSGASHEH</sequence>
<feature type="domain" description="CusB-like beta-barrel" evidence="5">
    <location>
        <begin position="195"/>
        <end position="269"/>
    </location>
</feature>
<reference evidence="8 9" key="1">
    <citation type="submission" date="2023-08" db="EMBL/GenBank/DDBJ databases">
        <title>The whole genome sequence of Lysobacter yananisis.</title>
        <authorList>
            <person name="Sun H."/>
        </authorList>
    </citation>
    <scope>NUCLEOTIDE SEQUENCE [LARGE SCALE GENOMIC DNA]</scope>
    <source>
        <strain evidence="8 9">SNNU513</strain>
    </source>
</reference>
<evidence type="ECO:0000256" key="1">
    <source>
        <dbReference type="ARBA" id="ARBA00009477"/>
    </source>
</evidence>
<dbReference type="EMBL" id="CP133568">
    <property type="protein sequence ID" value="WMT05224.1"/>
    <property type="molecule type" value="Genomic_DNA"/>
</dbReference>
<dbReference type="InterPro" id="IPR006143">
    <property type="entry name" value="RND_pump_MFP"/>
</dbReference>
<dbReference type="InterPro" id="IPR058649">
    <property type="entry name" value="CzcB_C"/>
</dbReference>
<evidence type="ECO:0000313" key="8">
    <source>
        <dbReference type="EMBL" id="WMT05224.1"/>
    </source>
</evidence>
<gene>
    <name evidence="8" type="ORF">RDV84_10380</name>
</gene>
<evidence type="ECO:0000313" key="9">
    <source>
        <dbReference type="Proteomes" id="UP001229313"/>
    </source>
</evidence>
<proteinExistence type="inferred from homology"/>
<feature type="domain" description="CzcB-like C-terminal circularly permuted SH3-like" evidence="7">
    <location>
        <begin position="277"/>
        <end position="337"/>
    </location>
</feature>
<feature type="compositionally biased region" description="Basic and acidic residues" evidence="3">
    <location>
        <begin position="36"/>
        <end position="64"/>
    </location>
</feature>
<dbReference type="Pfam" id="PF25954">
    <property type="entry name" value="Beta-barrel_RND_2"/>
    <property type="match status" value="1"/>
</dbReference>
<evidence type="ECO:0000256" key="2">
    <source>
        <dbReference type="ARBA" id="ARBA00022448"/>
    </source>
</evidence>
<evidence type="ECO:0000259" key="7">
    <source>
        <dbReference type="Pfam" id="PF25975"/>
    </source>
</evidence>